<dbReference type="AlphaFoldDB" id="A0AAN1CUB8"/>
<evidence type="ECO:0000313" key="2">
    <source>
        <dbReference type="Proteomes" id="UP000092018"/>
    </source>
</evidence>
<gene>
    <name evidence="1" type="ORF">A6E01_20450</name>
</gene>
<dbReference type="KEGG" id="vbr:A6E01_20450"/>
<evidence type="ECO:0000313" key="1">
    <source>
        <dbReference type="EMBL" id="ANO35586.1"/>
    </source>
</evidence>
<proteinExistence type="predicted"/>
<dbReference type="Proteomes" id="UP000092018">
    <property type="component" value="Plasmid unnamed1"/>
</dbReference>
<geneLocation type="plasmid" evidence="1 2">
    <name>unnamed1</name>
</geneLocation>
<protein>
    <submittedName>
        <fullName evidence="1">Uncharacterized protein</fullName>
    </submittedName>
</protein>
<sequence>MQLGINALDRLHLLLGSYEKTAEVLTEKSGALVSPGLVDGELRKVQSIFCDTAERVFKDCPRPSCEYTRSTVKDAQLFPVYCPVSIDDESNHELYSPYLRLSVSTGEVSMQLGESVYSPLGATPILGQDSISFLIPPEATPLLVLHNFEEAFRYWQWVWLCLEVNEDSLEVRVKPGLNGERIFAAINYFGMLVFDWFTEHAPQVQPTFLAWAELMHCEFMGKGETFQDYVIRLSVMNGLYDIYMPPHIVHPIEIASAAEAMWQKMVDDGVSVPEHELSMLMMSSGGMDLFSEYKLPKLKMRKVTIAKRVISKVGQVLTLMSERPSR</sequence>
<dbReference type="RefSeq" id="WP_065211345.1">
    <property type="nucleotide sequence ID" value="NZ_CP016179.1"/>
</dbReference>
<keyword evidence="1" id="KW-0614">Plasmid</keyword>
<reference evidence="1 2" key="1">
    <citation type="submission" date="2016-06" db="EMBL/GenBank/DDBJ databases">
        <title>Adaptive Radiation by Waves of Gene Transfer Leads to Fine-Scale Resource Partitioning in Marine Microbes.</title>
        <authorList>
            <person name="Hehemann J.-H."/>
            <person name="Arevalo P."/>
            <person name="Datta M.S."/>
            <person name="Yu X."/>
            <person name="Corzett C."/>
            <person name="Henschel A."/>
            <person name="Preheim S.P."/>
            <person name="Timberlake S."/>
            <person name="Alm E.J."/>
            <person name="Polz M.F."/>
        </authorList>
    </citation>
    <scope>NUCLEOTIDE SEQUENCE [LARGE SCALE GENOMIC DNA]</scope>
    <source>
        <strain evidence="1 2">FF50</strain>
        <plasmid evidence="1 2">unnamed1</plasmid>
    </source>
</reference>
<name>A0AAN1CUB8_9VIBR</name>
<accession>A0AAN1CUB8</accession>
<dbReference type="EMBL" id="CP016179">
    <property type="protein sequence ID" value="ANO35586.1"/>
    <property type="molecule type" value="Genomic_DNA"/>
</dbReference>
<organism evidence="1 2">
    <name type="scientific">Vibrio breoganii</name>
    <dbReference type="NCBI Taxonomy" id="553239"/>
    <lineage>
        <taxon>Bacteria</taxon>
        <taxon>Pseudomonadati</taxon>
        <taxon>Pseudomonadota</taxon>
        <taxon>Gammaproteobacteria</taxon>
        <taxon>Vibrionales</taxon>
        <taxon>Vibrionaceae</taxon>
        <taxon>Vibrio</taxon>
    </lineage>
</organism>